<dbReference type="InterPro" id="IPR013325">
    <property type="entry name" value="RNA_pol_sigma_r2"/>
</dbReference>
<evidence type="ECO:0000259" key="7">
    <source>
        <dbReference type="Pfam" id="PF04542"/>
    </source>
</evidence>
<dbReference type="InterPro" id="IPR013249">
    <property type="entry name" value="RNA_pol_sigma70_r4_t2"/>
</dbReference>
<dbReference type="EMBL" id="VTEW01000030">
    <property type="protein sequence ID" value="TYS71653.1"/>
    <property type="molecule type" value="Genomic_DNA"/>
</dbReference>
<comment type="caution">
    <text evidence="9">The sequence shown here is derived from an EMBL/GenBank/DDBJ whole genome shotgun (WGS) entry which is preliminary data.</text>
</comment>
<gene>
    <name evidence="9" type="ORF">FZC80_21690</name>
</gene>
<dbReference type="InterPro" id="IPR013324">
    <property type="entry name" value="RNA_pol_sigma_r3/r4-like"/>
</dbReference>
<dbReference type="Pfam" id="PF08281">
    <property type="entry name" value="Sigma70_r4_2"/>
    <property type="match status" value="1"/>
</dbReference>
<evidence type="ECO:0000256" key="1">
    <source>
        <dbReference type="ARBA" id="ARBA00010641"/>
    </source>
</evidence>
<dbReference type="GO" id="GO:0006950">
    <property type="term" value="P:response to stress"/>
    <property type="evidence" value="ECO:0007669"/>
    <property type="project" value="UniProtKB-ARBA"/>
</dbReference>
<dbReference type="Gene3D" id="1.10.1740.10">
    <property type="match status" value="1"/>
</dbReference>
<dbReference type="InterPro" id="IPR000838">
    <property type="entry name" value="RNA_pol_sigma70_ECF_CS"/>
</dbReference>
<dbReference type="PANTHER" id="PTHR43133:SF60">
    <property type="entry name" value="RNA POLYMERASE SIGMA FACTOR SIGV"/>
    <property type="match status" value="1"/>
</dbReference>
<evidence type="ECO:0000256" key="6">
    <source>
        <dbReference type="RuleBase" id="RU000716"/>
    </source>
</evidence>
<keyword evidence="3 6" id="KW-0731">Sigma factor</keyword>
<dbReference type="InterPro" id="IPR014284">
    <property type="entry name" value="RNA_pol_sigma-70_dom"/>
</dbReference>
<dbReference type="InterPro" id="IPR039425">
    <property type="entry name" value="RNA_pol_sigma-70-like"/>
</dbReference>
<evidence type="ECO:0000256" key="2">
    <source>
        <dbReference type="ARBA" id="ARBA00023015"/>
    </source>
</evidence>
<evidence type="ECO:0000256" key="3">
    <source>
        <dbReference type="ARBA" id="ARBA00023082"/>
    </source>
</evidence>
<keyword evidence="4 6" id="KW-0238">DNA-binding</keyword>
<evidence type="ECO:0000313" key="10">
    <source>
        <dbReference type="Proteomes" id="UP000325054"/>
    </source>
</evidence>
<dbReference type="InterPro" id="IPR036388">
    <property type="entry name" value="WH-like_DNA-bd_sf"/>
</dbReference>
<dbReference type="RefSeq" id="WP_148993118.1">
    <property type="nucleotide sequence ID" value="NZ_VTEW01000030.1"/>
</dbReference>
<evidence type="ECO:0000313" key="9">
    <source>
        <dbReference type="EMBL" id="TYS71653.1"/>
    </source>
</evidence>
<protein>
    <recommendedName>
        <fullName evidence="6">RNA polymerase sigma factor</fullName>
    </recommendedName>
</protein>
<dbReference type="InterPro" id="IPR007627">
    <property type="entry name" value="RNA_pol_sigma70_r2"/>
</dbReference>
<reference evidence="9 10" key="1">
    <citation type="submission" date="2019-08" db="EMBL/GenBank/DDBJ databases">
        <title>Bacillus genomes from the desert of Cuatro Cienegas, Coahuila.</title>
        <authorList>
            <person name="Olmedo-Alvarez G."/>
        </authorList>
    </citation>
    <scope>NUCLEOTIDE SEQUENCE [LARGE SCALE GENOMIC DNA]</scope>
    <source>
        <strain evidence="9 10">CH451a_14T</strain>
    </source>
</reference>
<organism evidence="9 10">
    <name type="scientific">Rossellomorea aquimaris</name>
    <dbReference type="NCBI Taxonomy" id="189382"/>
    <lineage>
        <taxon>Bacteria</taxon>
        <taxon>Bacillati</taxon>
        <taxon>Bacillota</taxon>
        <taxon>Bacilli</taxon>
        <taxon>Bacillales</taxon>
        <taxon>Bacillaceae</taxon>
        <taxon>Rossellomorea</taxon>
    </lineage>
</organism>
<evidence type="ECO:0000256" key="4">
    <source>
        <dbReference type="ARBA" id="ARBA00023125"/>
    </source>
</evidence>
<name>A0A5D4T7N0_9BACI</name>
<keyword evidence="2 6" id="KW-0805">Transcription regulation</keyword>
<evidence type="ECO:0000256" key="5">
    <source>
        <dbReference type="ARBA" id="ARBA00023163"/>
    </source>
</evidence>
<dbReference type="Proteomes" id="UP000325054">
    <property type="component" value="Unassembled WGS sequence"/>
</dbReference>
<keyword evidence="5 6" id="KW-0804">Transcription</keyword>
<dbReference type="OrthoDB" id="9794508at2"/>
<sequence>MGDAFKDNLLEEAMDDFGNEVLYIVYTYVKDYSLAEDITQEVFIKAYSKMDTFRGESSLKTWIINIAVNHCKDYFKRWETRKLLITNKINQYVKGSSKSIDSIVMEKERHSELVKKILELPVKYREVLILYYFEGLKLTEIAECLDTNISTVKTRLVKSKKLLSKKYPTRGEYFG</sequence>
<accession>A0A5D4T7N0</accession>
<dbReference type="Gene3D" id="1.10.10.10">
    <property type="entry name" value="Winged helix-like DNA-binding domain superfamily/Winged helix DNA-binding domain"/>
    <property type="match status" value="1"/>
</dbReference>
<dbReference type="GO" id="GO:0006352">
    <property type="term" value="P:DNA-templated transcription initiation"/>
    <property type="evidence" value="ECO:0007669"/>
    <property type="project" value="InterPro"/>
</dbReference>
<dbReference type="SUPFAM" id="SSF88946">
    <property type="entry name" value="Sigma2 domain of RNA polymerase sigma factors"/>
    <property type="match status" value="1"/>
</dbReference>
<dbReference type="SUPFAM" id="SSF88659">
    <property type="entry name" value="Sigma3 and sigma4 domains of RNA polymerase sigma factors"/>
    <property type="match status" value="1"/>
</dbReference>
<dbReference type="GO" id="GO:0003677">
    <property type="term" value="F:DNA binding"/>
    <property type="evidence" value="ECO:0007669"/>
    <property type="project" value="UniProtKB-KW"/>
</dbReference>
<dbReference type="Pfam" id="PF04542">
    <property type="entry name" value="Sigma70_r2"/>
    <property type="match status" value="1"/>
</dbReference>
<evidence type="ECO:0000259" key="8">
    <source>
        <dbReference type="Pfam" id="PF08281"/>
    </source>
</evidence>
<proteinExistence type="inferred from homology"/>
<feature type="domain" description="RNA polymerase sigma-70 region 2" evidence="7">
    <location>
        <begin position="17"/>
        <end position="77"/>
    </location>
</feature>
<dbReference type="CDD" id="cd06171">
    <property type="entry name" value="Sigma70_r4"/>
    <property type="match status" value="1"/>
</dbReference>
<dbReference type="NCBIfam" id="TIGR02937">
    <property type="entry name" value="sigma70-ECF"/>
    <property type="match status" value="1"/>
</dbReference>
<dbReference type="PROSITE" id="PS01063">
    <property type="entry name" value="SIGMA70_ECF"/>
    <property type="match status" value="1"/>
</dbReference>
<comment type="similarity">
    <text evidence="1 6">Belongs to the sigma-70 factor family. ECF subfamily.</text>
</comment>
<dbReference type="AlphaFoldDB" id="A0A5D4T7N0"/>
<dbReference type="GO" id="GO:0016987">
    <property type="term" value="F:sigma factor activity"/>
    <property type="evidence" value="ECO:0007669"/>
    <property type="project" value="UniProtKB-KW"/>
</dbReference>
<dbReference type="PANTHER" id="PTHR43133">
    <property type="entry name" value="RNA POLYMERASE ECF-TYPE SIGMA FACTO"/>
    <property type="match status" value="1"/>
</dbReference>
<feature type="domain" description="RNA polymerase sigma factor 70 region 4 type 2" evidence="8">
    <location>
        <begin position="112"/>
        <end position="163"/>
    </location>
</feature>